<dbReference type="Gene3D" id="3.40.50.1820">
    <property type="entry name" value="alpha/beta hydrolase"/>
    <property type="match status" value="1"/>
</dbReference>
<dbReference type="GO" id="GO:0016787">
    <property type="term" value="F:hydrolase activity"/>
    <property type="evidence" value="ECO:0007669"/>
    <property type="project" value="UniProtKB-KW"/>
</dbReference>
<dbReference type="InterPro" id="IPR050266">
    <property type="entry name" value="AB_hydrolase_sf"/>
</dbReference>
<evidence type="ECO:0000313" key="2">
    <source>
        <dbReference type="EMBL" id="GCF09289.1"/>
    </source>
</evidence>
<sequence length="390" mass="42173">MDTFYNRIARYTRLFSYVVLAMTFLALIVFIGQSHADTVALGQNGQSAPPANNGGAGTCKSMYVNNLALAAGQSANNRIYGELCNPRYGASQTVELLVAGLTYDYQYWDWPSTSQNPQGSQDYSAVRYFTGYYNPAGIGYSTFSIDRIGIGLSSHPVSTDVNLASNTYILHQIVSRLKAGLIGNTKFHRVLLIGHSFGSRVSLTEAATYHDVNGVVLTGALHDQNPNVTTIAPAIEASSDPAFASMNLDSGYLTNGPGSIQAAFYYKPGTYSDANVIAYNNQIKQTMTVSELVNLKAALTSTLSRQINVPVLLVVGQEDLLSCVDAVNCSSSATVYQEEASFYSPQAQLQVRVIPNTGHDLNLHYSAHTTYATIMRWALAHVAPRSDLDA</sequence>
<keyword evidence="3" id="KW-1185">Reference proteome</keyword>
<dbReference type="PANTHER" id="PTHR43798">
    <property type="entry name" value="MONOACYLGLYCEROL LIPASE"/>
    <property type="match status" value="1"/>
</dbReference>
<accession>A0A5A5TE53</accession>
<organism evidence="2 3">
    <name type="scientific">Dictyobacter arantiisoli</name>
    <dbReference type="NCBI Taxonomy" id="2014874"/>
    <lineage>
        <taxon>Bacteria</taxon>
        <taxon>Bacillati</taxon>
        <taxon>Chloroflexota</taxon>
        <taxon>Ktedonobacteria</taxon>
        <taxon>Ktedonobacterales</taxon>
        <taxon>Dictyobacteraceae</taxon>
        <taxon>Dictyobacter</taxon>
    </lineage>
</organism>
<dbReference type="RefSeq" id="WP_149402236.1">
    <property type="nucleotide sequence ID" value="NZ_BIXY01000040.1"/>
</dbReference>
<dbReference type="Proteomes" id="UP000322530">
    <property type="component" value="Unassembled WGS sequence"/>
</dbReference>
<keyword evidence="2" id="KW-0378">Hydrolase</keyword>
<dbReference type="EMBL" id="BIXY01000040">
    <property type="protein sequence ID" value="GCF09289.1"/>
    <property type="molecule type" value="Genomic_DNA"/>
</dbReference>
<comment type="caution">
    <text evidence="2">The sequence shown here is derived from an EMBL/GenBank/DDBJ whole genome shotgun (WGS) entry which is preliminary data.</text>
</comment>
<dbReference type="AlphaFoldDB" id="A0A5A5TE53"/>
<dbReference type="Pfam" id="PF12697">
    <property type="entry name" value="Abhydrolase_6"/>
    <property type="match status" value="1"/>
</dbReference>
<dbReference type="GO" id="GO:0016020">
    <property type="term" value="C:membrane"/>
    <property type="evidence" value="ECO:0007669"/>
    <property type="project" value="TreeGrafter"/>
</dbReference>
<dbReference type="OrthoDB" id="9780932at2"/>
<evidence type="ECO:0000259" key="1">
    <source>
        <dbReference type="Pfam" id="PF12697"/>
    </source>
</evidence>
<evidence type="ECO:0000313" key="3">
    <source>
        <dbReference type="Proteomes" id="UP000322530"/>
    </source>
</evidence>
<name>A0A5A5TE53_9CHLR</name>
<dbReference type="InterPro" id="IPR000073">
    <property type="entry name" value="AB_hydrolase_1"/>
</dbReference>
<dbReference type="SUPFAM" id="SSF53474">
    <property type="entry name" value="alpha/beta-Hydrolases"/>
    <property type="match status" value="1"/>
</dbReference>
<dbReference type="PANTHER" id="PTHR43798:SF33">
    <property type="entry name" value="HYDROLASE, PUTATIVE (AFU_ORTHOLOGUE AFUA_2G14860)-RELATED"/>
    <property type="match status" value="1"/>
</dbReference>
<feature type="domain" description="AB hydrolase-1" evidence="1">
    <location>
        <begin position="136"/>
        <end position="364"/>
    </location>
</feature>
<reference evidence="2 3" key="1">
    <citation type="submission" date="2019-01" db="EMBL/GenBank/DDBJ databases">
        <title>Draft genome sequence of Dictyobacter sp. Uno17.</title>
        <authorList>
            <person name="Wang C.M."/>
            <person name="Zheng Y."/>
            <person name="Sakai Y."/>
            <person name="Abe K."/>
            <person name="Yokota A."/>
            <person name="Yabe S."/>
        </authorList>
    </citation>
    <scope>NUCLEOTIDE SEQUENCE [LARGE SCALE GENOMIC DNA]</scope>
    <source>
        <strain evidence="2 3">Uno17</strain>
    </source>
</reference>
<dbReference type="InterPro" id="IPR029058">
    <property type="entry name" value="AB_hydrolase_fold"/>
</dbReference>
<proteinExistence type="predicted"/>
<protein>
    <submittedName>
        <fullName evidence="2">Alpha/beta hydrolase</fullName>
    </submittedName>
</protein>
<gene>
    <name evidence="2" type="ORF">KDI_28530</name>
</gene>